<dbReference type="Proteomes" id="UP000607653">
    <property type="component" value="Unassembled WGS sequence"/>
</dbReference>
<evidence type="ECO:0000256" key="1">
    <source>
        <dbReference type="SAM" id="Phobius"/>
    </source>
</evidence>
<evidence type="ECO:0000313" key="3">
    <source>
        <dbReference type="Proteomes" id="UP000607653"/>
    </source>
</evidence>
<dbReference type="EMBL" id="DUZY01000004">
    <property type="protein sequence ID" value="DAD35518.1"/>
    <property type="molecule type" value="Genomic_DNA"/>
</dbReference>
<evidence type="ECO:0000313" key="2">
    <source>
        <dbReference type="EMBL" id="DAD35518.1"/>
    </source>
</evidence>
<feature type="transmembrane region" description="Helical" evidence="1">
    <location>
        <begin position="118"/>
        <end position="138"/>
    </location>
</feature>
<dbReference type="PANTHER" id="PTHR33782:SF5">
    <property type="entry name" value="MEDIATOR OF RNA POLYMERASE II TRANSCRIPTION SUBUNIT"/>
    <property type="match status" value="1"/>
</dbReference>
<accession>A0A822Z1Z7</accession>
<comment type="caution">
    <text evidence="2">The sequence shown here is derived from an EMBL/GenBank/DDBJ whole genome shotgun (WGS) entry which is preliminary data.</text>
</comment>
<keyword evidence="3" id="KW-1185">Reference proteome</keyword>
<gene>
    <name evidence="2" type="ORF">HUJ06_006158</name>
</gene>
<keyword evidence="1" id="KW-0472">Membrane</keyword>
<organism evidence="2 3">
    <name type="scientific">Nelumbo nucifera</name>
    <name type="common">Sacred lotus</name>
    <dbReference type="NCBI Taxonomy" id="4432"/>
    <lineage>
        <taxon>Eukaryota</taxon>
        <taxon>Viridiplantae</taxon>
        <taxon>Streptophyta</taxon>
        <taxon>Embryophyta</taxon>
        <taxon>Tracheophyta</taxon>
        <taxon>Spermatophyta</taxon>
        <taxon>Magnoliopsida</taxon>
        <taxon>Proteales</taxon>
        <taxon>Nelumbonaceae</taxon>
        <taxon>Nelumbo</taxon>
    </lineage>
</organism>
<name>A0A822Z1Z7_NELNU</name>
<proteinExistence type="predicted"/>
<sequence>METVCLRSSFLPIQPSSAKLRHRKISTTEHTKRYSSSKVIAGTGRDAHNRPEFDGRVVDENMIVLRKRIQEMKMVKQKNEPLSEWMDWEKQYYANYLRDIFEAVGLLQSQLMNARPSLGLGMMTLVTLSVLVSTTLALFQFMEIAKWALFGLHHLLISTITMN</sequence>
<keyword evidence="1" id="KW-1133">Transmembrane helix</keyword>
<keyword evidence="1" id="KW-0812">Transmembrane</keyword>
<reference evidence="2 3" key="1">
    <citation type="journal article" date="2020" name="Mol. Biol. Evol.">
        <title>Distinct Expression and Methylation Patterns for Genes with Different Fates following a Single Whole-Genome Duplication in Flowering Plants.</title>
        <authorList>
            <person name="Shi T."/>
            <person name="Rahmani R.S."/>
            <person name="Gugger P.F."/>
            <person name="Wang M."/>
            <person name="Li H."/>
            <person name="Zhang Y."/>
            <person name="Li Z."/>
            <person name="Wang Q."/>
            <person name="Van de Peer Y."/>
            <person name="Marchal K."/>
            <person name="Chen J."/>
        </authorList>
    </citation>
    <scope>NUCLEOTIDE SEQUENCE [LARGE SCALE GENOMIC DNA]</scope>
    <source>
        <tissue evidence="2">Leaf</tissue>
    </source>
</reference>
<protein>
    <submittedName>
        <fullName evidence="2">Uncharacterized protein</fullName>
    </submittedName>
</protein>
<dbReference type="AlphaFoldDB" id="A0A822Z1Z7"/>
<dbReference type="PANTHER" id="PTHR33782">
    <property type="entry name" value="OS01G0121600 PROTEIN"/>
    <property type="match status" value="1"/>
</dbReference>